<sequence>MIPTLKSTQIFIYFLLLLTYSYSSYAGGFRLPEYTAAGVATANALVADSSRISAIAYNPAIMSIYSSSDKQQTRLFSGNLIQVQYDTEVSTNNKTTQGTGESTFNIPGLFISERFSDKLSVGLLVHSPFGLETKWPTNTFAPFGGSAALEPELSRIKMFNTNVNLGYKLNTNTGIAIGVNRYQLLDLRFNSQATAVEGEGVGYGWNAAFITKLDKLTLGLSYRSKVQANATGTAGGVTPIKLDVTFPEMLTIGANYAISDALTVELDIEHTGWKVYDNLNIRRTADNSTLTLSTNNWKNTLTYRASAQYKVRKHQFLFGYAYDETPQGDDYFSARAPDSDRQLFSVGYQYDFGTYKIETGLMLVKFKDRVVNSSKTYVPANPPNEPNGSTAYNGTYRSNAVVLSVGVNVAF</sequence>
<keyword evidence="3" id="KW-0812">Transmembrane</keyword>
<keyword evidence="5" id="KW-0472">Membrane</keyword>
<dbReference type="PANTHER" id="PTHR35093">
    <property type="entry name" value="OUTER MEMBRANE PROTEIN NMB0088-RELATED"/>
    <property type="match status" value="1"/>
</dbReference>
<reference evidence="7" key="1">
    <citation type="submission" date="2018-06" db="EMBL/GenBank/DDBJ databases">
        <authorList>
            <person name="Zhirakovskaya E."/>
        </authorList>
    </citation>
    <scope>NUCLEOTIDE SEQUENCE</scope>
</reference>
<comment type="subcellular location">
    <subcellularLocation>
        <location evidence="1">Cell outer membrane</location>
        <topology evidence="1">Multi-pass membrane protein</topology>
    </subcellularLocation>
</comment>
<dbReference type="EMBL" id="UOFT01000033">
    <property type="protein sequence ID" value="VAW93231.1"/>
    <property type="molecule type" value="Genomic_DNA"/>
</dbReference>
<evidence type="ECO:0000313" key="7">
    <source>
        <dbReference type="EMBL" id="VAW93231.1"/>
    </source>
</evidence>
<dbReference type="SUPFAM" id="SSF56935">
    <property type="entry name" value="Porins"/>
    <property type="match status" value="1"/>
</dbReference>
<evidence type="ECO:0000256" key="5">
    <source>
        <dbReference type="ARBA" id="ARBA00023136"/>
    </source>
</evidence>
<dbReference type="Gene3D" id="2.40.160.60">
    <property type="entry name" value="Outer membrane protein transport protein (OMPP1/FadL/TodX)"/>
    <property type="match status" value="1"/>
</dbReference>
<dbReference type="AlphaFoldDB" id="A0A3B0ZNH9"/>
<accession>A0A3B0ZNH9</accession>
<dbReference type="InterPro" id="IPR005017">
    <property type="entry name" value="OMPP1/FadL/TodX"/>
</dbReference>
<keyword evidence="4" id="KW-0732">Signal</keyword>
<evidence type="ECO:0000256" key="6">
    <source>
        <dbReference type="ARBA" id="ARBA00023237"/>
    </source>
</evidence>
<gene>
    <name evidence="7" type="ORF">MNBD_GAMMA23-1979</name>
</gene>
<keyword evidence="6" id="KW-0998">Cell outer membrane</keyword>
<evidence type="ECO:0000256" key="2">
    <source>
        <dbReference type="ARBA" id="ARBA00022452"/>
    </source>
</evidence>
<keyword evidence="2" id="KW-1134">Transmembrane beta strand</keyword>
<dbReference type="PANTHER" id="PTHR35093:SF8">
    <property type="entry name" value="OUTER MEMBRANE PROTEIN NMB0088-RELATED"/>
    <property type="match status" value="1"/>
</dbReference>
<name>A0A3B0ZNH9_9ZZZZ</name>
<dbReference type="GO" id="GO:0015483">
    <property type="term" value="F:long-chain fatty acid transporting porin activity"/>
    <property type="evidence" value="ECO:0007669"/>
    <property type="project" value="TreeGrafter"/>
</dbReference>
<evidence type="ECO:0000256" key="4">
    <source>
        <dbReference type="ARBA" id="ARBA00022729"/>
    </source>
</evidence>
<evidence type="ECO:0008006" key="8">
    <source>
        <dbReference type="Google" id="ProtNLM"/>
    </source>
</evidence>
<evidence type="ECO:0000256" key="1">
    <source>
        <dbReference type="ARBA" id="ARBA00004571"/>
    </source>
</evidence>
<dbReference type="Pfam" id="PF03349">
    <property type="entry name" value="Toluene_X"/>
    <property type="match status" value="1"/>
</dbReference>
<organism evidence="7">
    <name type="scientific">hydrothermal vent metagenome</name>
    <dbReference type="NCBI Taxonomy" id="652676"/>
    <lineage>
        <taxon>unclassified sequences</taxon>
        <taxon>metagenomes</taxon>
        <taxon>ecological metagenomes</taxon>
    </lineage>
</organism>
<protein>
    <recommendedName>
        <fullName evidence="8">Long-chain fatty acid transport protein</fullName>
    </recommendedName>
</protein>
<proteinExistence type="predicted"/>
<dbReference type="GO" id="GO:0009279">
    <property type="term" value="C:cell outer membrane"/>
    <property type="evidence" value="ECO:0007669"/>
    <property type="project" value="UniProtKB-SubCell"/>
</dbReference>
<evidence type="ECO:0000256" key="3">
    <source>
        <dbReference type="ARBA" id="ARBA00022692"/>
    </source>
</evidence>